<sequence>MAPLARALVTHGLLDAVHLLLVPTLVLHGTLLGLLQCVSSQSSAPRVASSPARRSVSGTFSPGEAAEQGKGWAFVFSFSFSYFFFHCSAVNSRFTEAVFLMGVGDPATDRCPNIRVDLVSASLKLDGEQQMNIVVRQFPPKESWRIRVILLSRYGT</sequence>
<protein>
    <submittedName>
        <fullName evidence="1">Uncharacterized protein</fullName>
    </submittedName>
</protein>
<reference evidence="1 2" key="1">
    <citation type="submission" date="2018-11" db="EMBL/GenBank/DDBJ databases">
        <title>Haplotype-resolved cattle genomes.</title>
        <authorList>
            <person name="Low W.Y."/>
            <person name="Tearle R."/>
            <person name="Bickhart D.M."/>
            <person name="Rosen B.D."/>
            <person name="Koren S."/>
            <person name="Rhie A."/>
            <person name="Hiendleder S."/>
            <person name="Phillippy A.M."/>
            <person name="Smith T.P.L."/>
            <person name="Williams J.L."/>
        </authorList>
    </citation>
    <scope>NUCLEOTIDE SEQUENCE [LARGE SCALE GENOMIC DNA]</scope>
</reference>
<reference evidence="1" key="3">
    <citation type="submission" date="2025-09" db="UniProtKB">
        <authorList>
            <consortium name="Ensembl"/>
        </authorList>
    </citation>
    <scope>IDENTIFICATION</scope>
</reference>
<evidence type="ECO:0000313" key="2">
    <source>
        <dbReference type="Proteomes" id="UP000314981"/>
    </source>
</evidence>
<keyword evidence="2" id="KW-1185">Reference proteome</keyword>
<dbReference type="Proteomes" id="UP000314981">
    <property type="component" value="Chromosome 5"/>
</dbReference>
<name>A0A4W2CTP8_BOBOX</name>
<dbReference type="Ensembl" id="ENSBIXT00000026659.1">
    <property type="protein sequence ID" value="ENSBIXP00000015306.1"/>
    <property type="gene ID" value="ENSBIXG00000019840.1"/>
</dbReference>
<organism evidence="1 2">
    <name type="scientific">Bos indicus x Bos taurus</name>
    <name type="common">Hybrid cattle</name>
    <dbReference type="NCBI Taxonomy" id="30522"/>
    <lineage>
        <taxon>Eukaryota</taxon>
        <taxon>Metazoa</taxon>
        <taxon>Chordata</taxon>
        <taxon>Craniata</taxon>
        <taxon>Vertebrata</taxon>
        <taxon>Euteleostomi</taxon>
        <taxon>Mammalia</taxon>
        <taxon>Eutheria</taxon>
        <taxon>Laurasiatheria</taxon>
        <taxon>Artiodactyla</taxon>
        <taxon>Ruminantia</taxon>
        <taxon>Pecora</taxon>
        <taxon>Bovidae</taxon>
        <taxon>Bovinae</taxon>
        <taxon>Bos</taxon>
    </lineage>
</organism>
<evidence type="ECO:0000313" key="1">
    <source>
        <dbReference type="Ensembl" id="ENSBIXP00000015306.1"/>
    </source>
</evidence>
<reference evidence="1" key="2">
    <citation type="submission" date="2025-08" db="UniProtKB">
        <authorList>
            <consortium name="Ensembl"/>
        </authorList>
    </citation>
    <scope>IDENTIFICATION</scope>
</reference>
<accession>A0A4W2CTP8</accession>
<dbReference type="OMA" id="FCAFVFS"/>
<proteinExistence type="predicted"/>
<dbReference type="AlphaFoldDB" id="A0A4W2CTP8"/>